<keyword evidence="2" id="KW-1185">Reference proteome</keyword>
<evidence type="ECO:0000313" key="1">
    <source>
        <dbReference type="EMBL" id="KAH6927168.1"/>
    </source>
</evidence>
<proteinExistence type="predicted"/>
<protein>
    <submittedName>
        <fullName evidence="1">Uncharacterized protein</fullName>
    </submittedName>
</protein>
<accession>A0ACB7S0I3</accession>
<reference evidence="1" key="1">
    <citation type="submission" date="2020-05" db="EMBL/GenBank/DDBJ databases">
        <title>Large-scale comparative analyses of tick genomes elucidate their genetic diversity and vector capacities.</title>
        <authorList>
            <person name="Jia N."/>
            <person name="Wang J."/>
            <person name="Shi W."/>
            <person name="Du L."/>
            <person name="Sun Y."/>
            <person name="Zhan W."/>
            <person name="Jiang J."/>
            <person name="Wang Q."/>
            <person name="Zhang B."/>
            <person name="Ji P."/>
            <person name="Sakyi L.B."/>
            <person name="Cui X."/>
            <person name="Yuan T."/>
            <person name="Jiang B."/>
            <person name="Yang W."/>
            <person name="Lam T.T.-Y."/>
            <person name="Chang Q."/>
            <person name="Ding S."/>
            <person name="Wang X."/>
            <person name="Zhu J."/>
            <person name="Ruan X."/>
            <person name="Zhao L."/>
            <person name="Wei J."/>
            <person name="Que T."/>
            <person name="Du C."/>
            <person name="Cheng J."/>
            <person name="Dai P."/>
            <person name="Han X."/>
            <person name="Huang E."/>
            <person name="Gao Y."/>
            <person name="Liu J."/>
            <person name="Shao H."/>
            <person name="Ye R."/>
            <person name="Li L."/>
            <person name="Wei W."/>
            <person name="Wang X."/>
            <person name="Wang C."/>
            <person name="Yang T."/>
            <person name="Huo Q."/>
            <person name="Li W."/>
            <person name="Guo W."/>
            <person name="Chen H."/>
            <person name="Zhou L."/>
            <person name="Ni X."/>
            <person name="Tian J."/>
            <person name="Zhou Y."/>
            <person name="Sheng Y."/>
            <person name="Liu T."/>
            <person name="Pan Y."/>
            <person name="Xia L."/>
            <person name="Li J."/>
            <person name="Zhao F."/>
            <person name="Cao W."/>
        </authorList>
    </citation>
    <scope>NUCLEOTIDE SEQUENCE</scope>
    <source>
        <strain evidence="1">Hyas-2018</strain>
    </source>
</reference>
<sequence>MNAGEQSIVADWLRTLGLPQYAESFVDNGYDDLEICKQIGEPDLDAIGVTDPRHRDRVLQAVRVLLEQGGTSVYFTLEEAARHSRVSAASASEYGFDDWAPPPAPAAVDKAAVRPDSLRYFQDEYEEGKAELVRFPKMQLKIMVREKMVRDGIRLSMQPYSNPEIDTGQISQRHDCAFHAAAYKSVPVRAAAALTYLGAPAVEVPRPQLRMLIRIKEPDAS</sequence>
<gene>
    <name evidence="1" type="ORF">HPB50_000096</name>
</gene>
<evidence type="ECO:0000313" key="2">
    <source>
        <dbReference type="Proteomes" id="UP000821845"/>
    </source>
</evidence>
<dbReference type="Proteomes" id="UP000821845">
    <property type="component" value="Chromosome 6"/>
</dbReference>
<comment type="caution">
    <text evidence="1">The sequence shown here is derived from an EMBL/GenBank/DDBJ whole genome shotgun (WGS) entry which is preliminary data.</text>
</comment>
<dbReference type="EMBL" id="CM023486">
    <property type="protein sequence ID" value="KAH6927168.1"/>
    <property type="molecule type" value="Genomic_DNA"/>
</dbReference>
<organism evidence="1 2">
    <name type="scientific">Hyalomma asiaticum</name>
    <name type="common">Tick</name>
    <dbReference type="NCBI Taxonomy" id="266040"/>
    <lineage>
        <taxon>Eukaryota</taxon>
        <taxon>Metazoa</taxon>
        <taxon>Ecdysozoa</taxon>
        <taxon>Arthropoda</taxon>
        <taxon>Chelicerata</taxon>
        <taxon>Arachnida</taxon>
        <taxon>Acari</taxon>
        <taxon>Parasitiformes</taxon>
        <taxon>Ixodida</taxon>
        <taxon>Ixodoidea</taxon>
        <taxon>Ixodidae</taxon>
        <taxon>Hyalomminae</taxon>
        <taxon>Hyalomma</taxon>
    </lineage>
</organism>
<name>A0ACB7S0I3_HYAAI</name>